<evidence type="ECO:0000256" key="1">
    <source>
        <dbReference type="SAM" id="SignalP"/>
    </source>
</evidence>
<reference evidence="2 3" key="1">
    <citation type="submission" date="2019-12" db="EMBL/GenBank/DDBJ databases">
        <title>Genomic-based taxomic classification of the family Erythrobacteraceae.</title>
        <authorList>
            <person name="Xu L."/>
        </authorList>
    </citation>
    <scope>NUCLEOTIDE SEQUENCE [LARGE SCALE GENOMIC DNA]</scope>
    <source>
        <strain evidence="2 3">MCCC 1K01500</strain>
    </source>
</reference>
<keyword evidence="3" id="KW-1185">Reference proteome</keyword>
<sequence>MARFGLLAAALLTAPLPALAVGADPLAANPADASVAPATQVDTAIVSLQGNGKGGGKGNAEPLTITIDAGIQFSLLALRGPVDGDALVDPVTGETKPGPNMVNLGGLSFQGKAVITGEPLRPIRIQLPTQVVLHSTDGTQARLTEFTTDLPGVALLDANGRLEFSFGAKIDSHNAVGGKFRGRIPIRVDYF</sequence>
<comment type="caution">
    <text evidence="2">The sequence shown here is derived from an EMBL/GenBank/DDBJ whole genome shotgun (WGS) entry which is preliminary data.</text>
</comment>
<dbReference type="RefSeq" id="WP_159792059.1">
    <property type="nucleotide sequence ID" value="NZ_WTYM01000026.1"/>
</dbReference>
<dbReference type="OrthoDB" id="7407088at2"/>
<name>A0A6I4ST43_9SPHN</name>
<evidence type="ECO:0000313" key="3">
    <source>
        <dbReference type="Proteomes" id="UP000433652"/>
    </source>
</evidence>
<protein>
    <submittedName>
        <fullName evidence="2">DUF4402 domain-containing protein</fullName>
    </submittedName>
</protein>
<feature type="chain" id="PRO_5026316619" evidence="1">
    <location>
        <begin position="21"/>
        <end position="191"/>
    </location>
</feature>
<keyword evidence="1" id="KW-0732">Signal</keyword>
<dbReference type="Proteomes" id="UP000433652">
    <property type="component" value="Unassembled WGS sequence"/>
</dbReference>
<dbReference type="EMBL" id="WTYM01000026">
    <property type="protein sequence ID" value="MXO58518.1"/>
    <property type="molecule type" value="Genomic_DNA"/>
</dbReference>
<accession>A0A6I4ST43</accession>
<dbReference type="InterPro" id="IPR025514">
    <property type="entry name" value="DUF4402"/>
</dbReference>
<evidence type="ECO:0000313" key="2">
    <source>
        <dbReference type="EMBL" id="MXO58518.1"/>
    </source>
</evidence>
<organism evidence="2 3">
    <name type="scientific">Croceibacterium salegens</name>
    <dbReference type="NCBI Taxonomy" id="1737568"/>
    <lineage>
        <taxon>Bacteria</taxon>
        <taxon>Pseudomonadati</taxon>
        <taxon>Pseudomonadota</taxon>
        <taxon>Alphaproteobacteria</taxon>
        <taxon>Sphingomonadales</taxon>
        <taxon>Erythrobacteraceae</taxon>
        <taxon>Croceibacterium</taxon>
    </lineage>
</organism>
<gene>
    <name evidence="2" type="ORF">GRI89_03040</name>
</gene>
<dbReference type="Pfam" id="PF14352">
    <property type="entry name" value="DUF4402"/>
    <property type="match status" value="1"/>
</dbReference>
<proteinExistence type="predicted"/>
<feature type="signal peptide" evidence="1">
    <location>
        <begin position="1"/>
        <end position="20"/>
    </location>
</feature>
<dbReference type="AlphaFoldDB" id="A0A6I4ST43"/>